<feature type="compositionally biased region" description="Basic residues" evidence="1">
    <location>
        <begin position="2391"/>
        <end position="2403"/>
    </location>
</feature>
<evidence type="ECO:0000313" key="3">
    <source>
        <dbReference type="Proteomes" id="UP000297910"/>
    </source>
</evidence>
<feature type="compositionally biased region" description="Basic and acidic residues" evidence="1">
    <location>
        <begin position="2245"/>
        <end position="2293"/>
    </location>
</feature>
<evidence type="ECO:0000256" key="1">
    <source>
        <dbReference type="SAM" id="MobiDB-lite"/>
    </source>
</evidence>
<feature type="compositionally biased region" description="Basic and acidic residues" evidence="1">
    <location>
        <begin position="2027"/>
        <end position="2037"/>
    </location>
</feature>
<feature type="compositionally biased region" description="Low complexity" evidence="1">
    <location>
        <begin position="978"/>
        <end position="987"/>
    </location>
</feature>
<reference evidence="2 3" key="1">
    <citation type="submission" date="2017-12" db="EMBL/GenBank/DDBJ databases">
        <title>Comparative genomics of Botrytis spp.</title>
        <authorList>
            <person name="Valero-Jimenez C.A."/>
            <person name="Tapia P."/>
            <person name="Veloso J."/>
            <person name="Silva-Moreno E."/>
            <person name="Staats M."/>
            <person name="Valdes J.H."/>
            <person name="Van Kan J.A.L."/>
        </authorList>
    </citation>
    <scope>NUCLEOTIDE SEQUENCE [LARGE SCALE GENOMIC DNA]</scope>
    <source>
        <strain evidence="2 3">Bp0003</strain>
    </source>
</reference>
<feature type="compositionally biased region" description="Low complexity" evidence="1">
    <location>
        <begin position="1290"/>
        <end position="1302"/>
    </location>
</feature>
<feature type="compositionally biased region" description="Polar residues" evidence="1">
    <location>
        <begin position="1153"/>
        <end position="1163"/>
    </location>
</feature>
<feature type="compositionally biased region" description="Basic and acidic residues" evidence="1">
    <location>
        <begin position="287"/>
        <end position="298"/>
    </location>
</feature>
<feature type="compositionally biased region" description="Acidic residues" evidence="1">
    <location>
        <begin position="525"/>
        <end position="543"/>
    </location>
</feature>
<feature type="compositionally biased region" description="Acidic residues" evidence="1">
    <location>
        <begin position="85"/>
        <end position="96"/>
    </location>
</feature>
<organism evidence="2 3">
    <name type="scientific">Botrytis paeoniae</name>
    <dbReference type="NCBI Taxonomy" id="278948"/>
    <lineage>
        <taxon>Eukaryota</taxon>
        <taxon>Fungi</taxon>
        <taxon>Dikarya</taxon>
        <taxon>Ascomycota</taxon>
        <taxon>Pezizomycotina</taxon>
        <taxon>Leotiomycetes</taxon>
        <taxon>Helotiales</taxon>
        <taxon>Sclerotiniaceae</taxon>
        <taxon>Botrytis</taxon>
    </lineage>
</organism>
<feature type="compositionally biased region" description="Low complexity" evidence="1">
    <location>
        <begin position="1680"/>
        <end position="1698"/>
    </location>
</feature>
<feature type="compositionally biased region" description="Basic and acidic residues" evidence="1">
    <location>
        <begin position="744"/>
        <end position="754"/>
    </location>
</feature>
<protein>
    <submittedName>
        <fullName evidence="2">Uncharacterized protein</fullName>
    </submittedName>
</protein>
<evidence type="ECO:0000313" key="2">
    <source>
        <dbReference type="EMBL" id="TGO27966.1"/>
    </source>
</evidence>
<feature type="region of interest" description="Disordered" evidence="1">
    <location>
        <begin position="1825"/>
        <end position="1946"/>
    </location>
</feature>
<dbReference type="PROSITE" id="PS50096">
    <property type="entry name" value="IQ"/>
    <property type="match status" value="1"/>
</dbReference>
<keyword evidence="3" id="KW-1185">Reference proteome</keyword>
<feature type="compositionally biased region" description="Acidic residues" evidence="1">
    <location>
        <begin position="842"/>
        <end position="851"/>
    </location>
</feature>
<feature type="compositionally biased region" description="Acidic residues" evidence="1">
    <location>
        <begin position="150"/>
        <end position="162"/>
    </location>
</feature>
<feature type="compositionally biased region" description="Low complexity" evidence="1">
    <location>
        <begin position="2042"/>
        <end position="2059"/>
    </location>
</feature>
<feature type="compositionally biased region" description="Low complexity" evidence="1">
    <location>
        <begin position="1847"/>
        <end position="1862"/>
    </location>
</feature>
<feature type="compositionally biased region" description="Polar residues" evidence="1">
    <location>
        <begin position="167"/>
        <end position="182"/>
    </location>
</feature>
<feature type="compositionally biased region" description="Acidic residues" evidence="1">
    <location>
        <begin position="1111"/>
        <end position="1121"/>
    </location>
</feature>
<feature type="compositionally biased region" description="Basic and acidic residues" evidence="1">
    <location>
        <begin position="2151"/>
        <end position="2176"/>
    </location>
</feature>
<feature type="compositionally biased region" description="Basic and acidic residues" evidence="1">
    <location>
        <begin position="2404"/>
        <end position="2436"/>
    </location>
</feature>
<comment type="caution">
    <text evidence="2">The sequence shown here is derived from an EMBL/GenBank/DDBJ whole genome shotgun (WGS) entry which is preliminary data.</text>
</comment>
<feature type="compositionally biased region" description="Basic and acidic residues" evidence="1">
    <location>
        <begin position="61"/>
        <end position="74"/>
    </location>
</feature>
<feature type="region of interest" description="Disordered" evidence="1">
    <location>
        <begin position="1565"/>
        <end position="1708"/>
    </location>
</feature>
<feature type="compositionally biased region" description="Acidic residues" evidence="1">
    <location>
        <begin position="1354"/>
        <end position="1370"/>
    </location>
</feature>
<feature type="compositionally biased region" description="Basic and acidic residues" evidence="1">
    <location>
        <begin position="2348"/>
        <end position="2367"/>
    </location>
</feature>
<feature type="compositionally biased region" description="Polar residues" evidence="1">
    <location>
        <begin position="1125"/>
        <end position="1138"/>
    </location>
</feature>
<feature type="compositionally biased region" description="Basic residues" evidence="1">
    <location>
        <begin position="2103"/>
        <end position="2114"/>
    </location>
</feature>
<feature type="compositionally biased region" description="Acidic residues" evidence="1">
    <location>
        <begin position="1825"/>
        <end position="1836"/>
    </location>
</feature>
<feature type="compositionally biased region" description="Basic and acidic residues" evidence="1">
    <location>
        <begin position="927"/>
        <end position="944"/>
    </location>
</feature>
<gene>
    <name evidence="2" type="ORF">BPAE_0034g00460</name>
</gene>
<feature type="compositionally biased region" description="Basic and acidic residues" evidence="1">
    <location>
        <begin position="196"/>
        <end position="211"/>
    </location>
</feature>
<feature type="region of interest" description="Disordered" evidence="1">
    <location>
        <begin position="42"/>
        <end position="791"/>
    </location>
</feature>
<feature type="compositionally biased region" description="Polar residues" evidence="1">
    <location>
        <begin position="75"/>
        <end position="84"/>
    </location>
</feature>
<feature type="compositionally biased region" description="Basic and acidic residues" evidence="1">
    <location>
        <begin position="307"/>
        <end position="325"/>
    </location>
</feature>
<feature type="compositionally biased region" description="Basic and acidic residues" evidence="1">
    <location>
        <begin position="1235"/>
        <end position="1244"/>
    </location>
</feature>
<feature type="region of interest" description="Disordered" evidence="1">
    <location>
        <begin position="1024"/>
        <end position="1045"/>
    </location>
</feature>
<feature type="compositionally biased region" description="Acidic residues" evidence="1">
    <location>
        <begin position="1205"/>
        <end position="1221"/>
    </location>
</feature>
<feature type="compositionally biased region" description="Basic and acidic residues" evidence="1">
    <location>
        <begin position="1620"/>
        <end position="1631"/>
    </location>
</feature>
<proteinExistence type="predicted"/>
<feature type="compositionally biased region" description="Polar residues" evidence="1">
    <location>
        <begin position="110"/>
        <end position="149"/>
    </location>
</feature>
<feature type="compositionally biased region" description="Basic residues" evidence="1">
    <location>
        <begin position="2136"/>
        <end position="2145"/>
    </location>
</feature>
<feature type="compositionally biased region" description="Acidic residues" evidence="1">
    <location>
        <begin position="1640"/>
        <end position="1651"/>
    </location>
</feature>
<dbReference type="EMBL" id="PQXI01000034">
    <property type="protein sequence ID" value="TGO27966.1"/>
    <property type="molecule type" value="Genomic_DNA"/>
</dbReference>
<name>A0A4Z1FT99_9HELO</name>
<feature type="compositionally biased region" description="Polar residues" evidence="1">
    <location>
        <begin position="1307"/>
        <end position="1318"/>
    </location>
</feature>
<sequence length="2587" mass="285288">MNISFCPARTTAIGSNWSSIQTTQWAKPLVLDTSNIKIARYYEGKTDDEDDEEGEGNDNENQDKLEGIPEKPIETQETSDTPLSESEDGDPLSQEEDISKEKGNEDTYDLQEQPQSPESDKPLSTTGELTDSKLIESTANPEESLANDSTEADCVVDFETVPEPESNHSLENPSDPTPNTSDDVPPSVPDALLSEGIRDDRYALGKIESHQSHPSNHTVRFADDIASTSSRSRDKKNKRSSKDRNPPVPEVPSKPESLLSKKVKRSRESSRSTEDGLRVPPEVPDPPQRKHAELEKHSRGEKRKAKDRKEKGDAKKSRSKGRDASKMALVPILKLSETAIHDDESIPAKNNGDEAVQEPQTIPDVVQLVSDPDPPPLPEDNPSENIEAEGIAPVQENLPTQLEEHPDTEETPTSDVPSSDEVKEEEENVASMQNNQAVSEEHVATEEASTTDVPTAEDSQVGGGDIPSTEDNPAAIKESHVDEEVPVTNETIEVEDDKLIAANGMEINAEEPNSEVVSEAAVESPIDDEESPLPDENDSQDPEVAEKSSSSEDIPTGTEEISAPGEEALEPVESTPTTVTGEEVPSPLETPTTIDESQPEDDTHSSDDPAILEEITHNDEEVPPPVEDISGDNVESDSQAELDANEKPIEESSSEEPVSEEASDPSEPVSLPAQEPVTIESDVQNEEKEELNDVNHETLDTPEEVVPDQTGTEDSKDEPIQPTEAETPGPKEAGPESVETLEEADNHTDEESKPTEPSPQPSEDNPAETEPNNIDINILTPEDPTGTTETNELADHVEDPNVEDDVTQELAQSCDSDDSPAIENKVAGDSTEESPEISPDIESVEPNDDVLDIPATIEMPPQSQEDALVNPEALESDAKVEQLPIESENVQQTPVKDEASDESPSDDPQPIIEGDSTPETSVEEEASDKSHSDDSQAIIEEHSTPETSVAVEDMSTDTGESNESPENEETPMTFDQTSNEAESAPELPESEESPTEIEECQEPQANDDTVKQLENVAVPAVVQDDLEPENVSLGDVEDVHESSEDDEIADLFMPEQDLVVIEETSNHPENVPTEDALDKTEVIQESPETGPVPEADNETIPVNTENTLEQPSEESQVESGEEQLSNETQELPASNEQQIEIHQDPPQDPNEILAQTTPDNTNLEPIEEPRTEQPSTEHDDEIEVKELKESDPIESENEASSWDGDSNDEDSESDNENEDENSSVTEENGPETAGSEEKHLHETEEINAPVLTNESDEVPVTSLDNAPKSLDGEADVQLDETANIDSTNNPIPGEEPVEGIPESVEENNQPAVTATVGDSDTPVHKEESTEDPQVSVADNLSETVVEKDAIQPSEDIDIAEVHEPEEEVIENTEAPAVENLPELVSEGDKDIETSETDPSPEIKDPTQELGEDPETHVIEGDTPEAVIEEEGPVHSEEAIHNEEAEIAVPEDESDQSPDVPAVETSEPISEEPSIETTENVPFQEPESPVPEQGVIEAPEISDNEENEPEPVVEDKEPIQTVETVSNEDPNLPVHEEQPVEAYESPAALEDAMNDEITGDVAAKNETQTIDEPQPHADEDKEVIENVEAPVEPKSVPINAIPVETVADKEPSVEAPEEEEALGKDADPESTHMETVPIEEPLTEDLPTEEPAAEIPHTEESATDPIQENPAEPEPEPTPSEPISAPAEESAPSESPIEPEASKCPGGFEFISNWALDPLRRASLENNKLIDLSPAANDPPSERVVIEEIAPEPAPVDNFEEPVIESNPELESVKTESPIEPSPIIKTPQTSTKPIENLEDGEQAPPVPDAKFYAESEPTQLDIVESTEEIQGEEQPEVVETIKEDPAAQEVVVEQAEEAVAQELAREPATDQPPDNTTSEAPILDPSTVETAKEPVVPEPTIEAPTEEPVVESDQESVEASSEPDLQQPVEKASVTPPNEEPVALVAEQPIDETVVAEALPLEEPVIEGAAVEQTTETKEAPEEPVEDLSSDPPAAPAIEEVPGAKEILQEAIEESPAPSDPIQEQSESPKEDKPKEVEDFEAAAVAGLAGAAAGAAAAKALDDKENDNPIADQPLVNEPERIENREDKGAESPSKSDKSDKDRRRHRSSRHHSFSNHNSTKYGEYPPSSRPEEQPRRRRHSHSHRTSNATSDREEDKENYRSHRSSQKQDDRERPERSHRRRSSHREDEPERSYRRRSGRKEEKEDKEEPTRGISPAKQSPDRRDSAIEGVDDERERRRRHRRDRNREEQEEHDRKKEERRAAKREAAIKAEEAFRAEEARKAEEALQKKKSESIALSAAPKRSRSRRESVSKSYSVTPHESDGIRSRLLSLKKRVQSEVTSPFIANDEPHIKEKLTPVTRSRRDSIVDEPGPPQFDVTPERPKMSSNTRKSSRSYPHHSHSSSRRESERTHSSRKEPSRGDSTREKYKTEEEKEARRARREMKRQEKLAKEEAEAENRLQRGKDDELRRQHREERRRRREERDIEEREAKEREVRNREVEEKSDKSLEPFPENDVDNGESKPSSRPVTRERRPTRHHSNSYSSRGSRPEIPASRGSRTSEKPAEKPKSAFKSFMTLGKKVFASEKH</sequence>
<feature type="compositionally biased region" description="Basic and acidic residues" evidence="1">
    <location>
        <begin position="266"/>
        <end position="277"/>
    </location>
</feature>
<feature type="compositionally biased region" description="Acidic residues" evidence="1">
    <location>
        <begin position="46"/>
        <end position="60"/>
    </location>
</feature>
<feature type="compositionally biased region" description="Basic and acidic residues" evidence="1">
    <location>
        <begin position="2481"/>
        <end position="2508"/>
    </location>
</feature>
<feature type="compositionally biased region" description="Acidic residues" evidence="1">
    <location>
        <begin position="988"/>
        <end position="1001"/>
    </location>
</feature>
<feature type="region of interest" description="Disordered" evidence="1">
    <location>
        <begin position="2341"/>
        <end position="2572"/>
    </location>
</feature>
<feature type="compositionally biased region" description="Acidic residues" evidence="1">
    <location>
        <begin position="1499"/>
        <end position="1511"/>
    </location>
</feature>
<feature type="compositionally biased region" description="Basic and acidic residues" evidence="1">
    <location>
        <begin position="1167"/>
        <end position="1177"/>
    </location>
</feature>
<accession>A0A4Z1FT99</accession>
<feature type="compositionally biased region" description="Basic and acidic residues" evidence="1">
    <location>
        <begin position="2444"/>
        <end position="2474"/>
    </location>
</feature>
<feature type="compositionally biased region" description="Acidic residues" evidence="1">
    <location>
        <begin position="1904"/>
        <end position="1916"/>
    </location>
</feature>
<feature type="compositionally biased region" description="Acidic residues" evidence="1">
    <location>
        <begin position="1444"/>
        <end position="1455"/>
    </location>
</feature>
<feature type="compositionally biased region" description="Basic and acidic residues" evidence="1">
    <location>
        <begin position="2200"/>
        <end position="2211"/>
    </location>
</feature>
<feature type="region of interest" description="Disordered" evidence="1">
    <location>
        <begin position="1063"/>
        <end position="1517"/>
    </location>
</feature>
<feature type="compositionally biased region" description="Basic and acidic residues" evidence="1">
    <location>
        <begin position="2078"/>
        <end position="2102"/>
    </location>
</feature>
<feature type="region of interest" description="Disordered" evidence="1">
    <location>
        <begin position="805"/>
        <end position="1009"/>
    </location>
</feature>
<feature type="compositionally biased region" description="Basic and acidic residues" evidence="1">
    <location>
        <begin position="1431"/>
        <end position="1443"/>
    </location>
</feature>
<feature type="region of interest" description="Disordered" evidence="1">
    <location>
        <begin position="1960"/>
        <end position="2327"/>
    </location>
</feature>
<feature type="compositionally biased region" description="Acidic residues" evidence="1">
    <location>
        <begin position="652"/>
        <end position="664"/>
    </location>
</feature>
<dbReference type="Proteomes" id="UP000297910">
    <property type="component" value="Unassembled WGS sequence"/>
</dbReference>
<feature type="region of interest" description="Disordered" evidence="1">
    <location>
        <begin position="1765"/>
        <end position="1809"/>
    </location>
</feature>
<feature type="compositionally biased region" description="Basic and acidic residues" evidence="1">
    <location>
        <begin position="2558"/>
        <end position="2568"/>
    </location>
</feature>